<evidence type="ECO:0000313" key="14">
    <source>
        <dbReference type="Ensembl" id="ENSPMAP00000003054.1"/>
    </source>
</evidence>
<comment type="cofactor">
    <cofactor evidence="1">
        <name>a divalent metal cation</name>
        <dbReference type="ChEBI" id="CHEBI:60240"/>
    </cofactor>
</comment>
<dbReference type="HOGENOM" id="CLU_037162_14_5_1"/>
<dbReference type="PROSITE" id="PS51462">
    <property type="entry name" value="NUDIX"/>
    <property type="match status" value="1"/>
</dbReference>
<dbReference type="PANTHER" id="PTHR21340">
    <property type="entry name" value="DIADENOSINE 5,5-P1,P4-TETRAPHOSPHATE PYROPHOSPHOHYDROLASE MUTT"/>
    <property type="match status" value="1"/>
</dbReference>
<evidence type="ECO:0000256" key="8">
    <source>
        <dbReference type="ARBA" id="ARBA00029676"/>
    </source>
</evidence>
<dbReference type="EC" id="3.6.1.17" evidence="3"/>
<evidence type="ECO:0000256" key="9">
    <source>
        <dbReference type="ARBA" id="ARBA00032644"/>
    </source>
</evidence>
<evidence type="ECO:0000256" key="1">
    <source>
        <dbReference type="ARBA" id="ARBA00001968"/>
    </source>
</evidence>
<evidence type="ECO:0000259" key="13">
    <source>
        <dbReference type="PROSITE" id="PS51462"/>
    </source>
</evidence>
<dbReference type="InterPro" id="IPR051325">
    <property type="entry name" value="Nudix_hydrolase_domain"/>
</dbReference>
<dbReference type="InterPro" id="IPR000086">
    <property type="entry name" value="NUDIX_hydrolase_dom"/>
</dbReference>
<reference evidence="14" key="2">
    <citation type="submission" date="2025-09" db="UniProtKB">
        <authorList>
            <consortium name="Ensembl"/>
        </authorList>
    </citation>
    <scope>IDENTIFICATION</scope>
</reference>
<dbReference type="SUPFAM" id="SSF55811">
    <property type="entry name" value="Nudix"/>
    <property type="match status" value="1"/>
</dbReference>
<comment type="similarity">
    <text evidence="2">Belongs to the Nudix hydrolase family.</text>
</comment>
<feature type="domain" description="Nudix hydrolase" evidence="13">
    <location>
        <begin position="1"/>
        <end position="146"/>
    </location>
</feature>
<dbReference type="PRINTS" id="PR01405">
    <property type="entry name" value="TETRPHPHTASE"/>
</dbReference>
<protein>
    <recommendedName>
        <fullName evidence="4">Bis(5'-nucleosyl)-tetraphosphatase [asymmetrical]</fullName>
        <ecNumber evidence="3">3.6.1.17</ecNumber>
    </recommendedName>
    <alternativeName>
        <fullName evidence="9">Diadenosine 5',5'''-P1,P4-tetraphosphate asymmetrical hydrolase</fullName>
    </alternativeName>
    <alternativeName>
        <fullName evidence="8">Nucleoside diphosphate-linked moiety X motif 2</fullName>
    </alternativeName>
</protein>
<evidence type="ECO:0000256" key="7">
    <source>
        <dbReference type="ARBA" id="ARBA00024504"/>
    </source>
</evidence>
<accession>S4RCX2</accession>
<comment type="catalytic activity">
    <reaction evidence="12">
        <text>P(1),P(4)-bis(5'-guanosyl) tetraphosphate + H2O = GMP + GTP + 2 H(+)</text>
        <dbReference type="Rhea" id="RHEA:22484"/>
        <dbReference type="ChEBI" id="CHEBI:15377"/>
        <dbReference type="ChEBI" id="CHEBI:15378"/>
        <dbReference type="ChEBI" id="CHEBI:37565"/>
        <dbReference type="ChEBI" id="CHEBI:57553"/>
        <dbReference type="ChEBI" id="CHEBI:58115"/>
        <dbReference type="EC" id="3.6.1.17"/>
    </reaction>
</comment>
<dbReference type="Ensembl" id="ENSPMAT00000003069.1">
    <property type="protein sequence ID" value="ENSPMAP00000003054.1"/>
    <property type="gene ID" value="ENSPMAG00000002801.1"/>
</dbReference>
<evidence type="ECO:0000256" key="10">
    <source>
        <dbReference type="ARBA" id="ARBA00045172"/>
    </source>
</evidence>
<dbReference type="STRING" id="7757.ENSPMAP00000003054"/>
<comment type="catalytic activity">
    <reaction evidence="7">
        <text>a 5'-end FAD-phospho-ribonucleoside in mRNA + H2O = a 5'-end phospho-adenosine-phospho-ribonucleoside in mRNA + FMN + 2 H(+)</text>
        <dbReference type="Rhea" id="RHEA:67588"/>
        <dbReference type="Rhea" id="RHEA-COMP:15719"/>
        <dbReference type="Rhea" id="RHEA-COMP:17275"/>
        <dbReference type="ChEBI" id="CHEBI:15377"/>
        <dbReference type="ChEBI" id="CHEBI:15378"/>
        <dbReference type="ChEBI" id="CHEBI:58210"/>
        <dbReference type="ChEBI" id="CHEBI:144051"/>
        <dbReference type="ChEBI" id="CHEBI:172372"/>
    </reaction>
    <physiologicalReaction direction="left-to-right" evidence="7">
        <dbReference type="Rhea" id="RHEA:67589"/>
    </physiologicalReaction>
</comment>
<dbReference type="OMA" id="WRDYEQA"/>
<dbReference type="GO" id="GO:0000166">
    <property type="term" value="F:nucleotide binding"/>
    <property type="evidence" value="ECO:0007669"/>
    <property type="project" value="UniProtKB-KW"/>
</dbReference>
<dbReference type="InterPro" id="IPR020084">
    <property type="entry name" value="NUDIX_hydrolase_CS"/>
</dbReference>
<dbReference type="Gene3D" id="3.90.79.10">
    <property type="entry name" value="Nucleoside Triphosphate Pyrophosphohydrolase"/>
    <property type="match status" value="1"/>
</dbReference>
<keyword evidence="5" id="KW-0547">Nucleotide-binding</keyword>
<dbReference type="GO" id="GO:0006167">
    <property type="term" value="P:AMP biosynthetic process"/>
    <property type="evidence" value="ECO:0007669"/>
    <property type="project" value="TreeGrafter"/>
</dbReference>
<sequence length="160" mass="17851">MSPRACGFIVFRRLRQQQQRAAVEFLLLQTSYGGNHWTPPKGHVDPGENDLQTALRETHEEAGLGSEHLLLIPGFQHVMQYNVPKRNGGGVNLKTVVYLLAELKGGTEGQAVTLSHEHVAYRWCDVDEACCLAKFQEMQEALRSAHTTIVKEDEAGTLKK</sequence>
<reference evidence="14" key="1">
    <citation type="submission" date="2025-08" db="UniProtKB">
        <authorList>
            <consortium name="Ensembl"/>
        </authorList>
    </citation>
    <scope>IDENTIFICATION</scope>
</reference>
<dbReference type="GO" id="GO:0006754">
    <property type="term" value="P:ATP biosynthetic process"/>
    <property type="evidence" value="ECO:0007669"/>
    <property type="project" value="TreeGrafter"/>
</dbReference>
<dbReference type="GeneTree" id="ENSGT00390000002416"/>
<dbReference type="PROSITE" id="PS00893">
    <property type="entry name" value="NUDIX_BOX"/>
    <property type="match status" value="1"/>
</dbReference>
<name>S4RCX2_PETMA</name>
<dbReference type="Pfam" id="PF00293">
    <property type="entry name" value="NUDIX"/>
    <property type="match status" value="1"/>
</dbReference>
<dbReference type="InterPro" id="IPR015797">
    <property type="entry name" value="NUDIX_hydrolase-like_dom_sf"/>
</dbReference>
<evidence type="ECO:0000256" key="12">
    <source>
        <dbReference type="ARBA" id="ARBA00048896"/>
    </source>
</evidence>
<dbReference type="InterPro" id="IPR003565">
    <property type="entry name" value="Tetra_PHTase"/>
</dbReference>
<comment type="function">
    <text evidence="10">Catalyzes the asymmetric hydrolysis of diadenosine 5',5'''-P1,P4-tetraphosphate (Ap4A) to yield AMP and ATP. Exhibits decapping activity towards FAD-capped RNAs and dpCoA-capped RNAs in vitro.</text>
</comment>
<dbReference type="AlphaFoldDB" id="S4RCX2"/>
<evidence type="ECO:0000256" key="2">
    <source>
        <dbReference type="ARBA" id="ARBA00005582"/>
    </source>
</evidence>
<dbReference type="CDD" id="cd03428">
    <property type="entry name" value="NUDIX_Ap4A_Nudt2"/>
    <property type="match status" value="1"/>
</dbReference>
<evidence type="ECO:0000256" key="11">
    <source>
        <dbReference type="ARBA" id="ARBA00048667"/>
    </source>
</evidence>
<keyword evidence="6" id="KW-0378">Hydrolase</keyword>
<evidence type="ECO:0000256" key="5">
    <source>
        <dbReference type="ARBA" id="ARBA00022741"/>
    </source>
</evidence>
<comment type="catalytic activity">
    <reaction evidence="11">
        <text>a 5'-end CoA-ribonucleoside in mRNA + H2O = a 5'-end phospho-adenosine-phospho-ribonucleoside in mRNA + (R)-4'-phosphopantetheine + 2 H(+)</text>
        <dbReference type="Rhea" id="RHEA:67592"/>
        <dbReference type="Rhea" id="RHEA-COMP:15719"/>
        <dbReference type="Rhea" id="RHEA-COMP:17276"/>
        <dbReference type="ChEBI" id="CHEBI:15377"/>
        <dbReference type="ChEBI" id="CHEBI:15378"/>
        <dbReference type="ChEBI" id="CHEBI:61723"/>
        <dbReference type="ChEBI" id="CHEBI:144051"/>
        <dbReference type="ChEBI" id="CHEBI:172371"/>
    </reaction>
    <physiologicalReaction direction="left-to-right" evidence="11">
        <dbReference type="Rhea" id="RHEA:67593"/>
    </physiologicalReaction>
</comment>
<organism evidence="14">
    <name type="scientific">Petromyzon marinus</name>
    <name type="common">Sea lamprey</name>
    <dbReference type="NCBI Taxonomy" id="7757"/>
    <lineage>
        <taxon>Eukaryota</taxon>
        <taxon>Metazoa</taxon>
        <taxon>Chordata</taxon>
        <taxon>Craniata</taxon>
        <taxon>Vertebrata</taxon>
        <taxon>Cyclostomata</taxon>
        <taxon>Hyperoartia</taxon>
        <taxon>Petromyzontiformes</taxon>
        <taxon>Petromyzontidae</taxon>
        <taxon>Petromyzon</taxon>
    </lineage>
</organism>
<evidence type="ECO:0000256" key="3">
    <source>
        <dbReference type="ARBA" id="ARBA00012447"/>
    </source>
</evidence>
<proteinExistence type="inferred from homology"/>
<evidence type="ECO:0000256" key="6">
    <source>
        <dbReference type="ARBA" id="ARBA00022801"/>
    </source>
</evidence>
<evidence type="ECO:0000256" key="4">
    <source>
        <dbReference type="ARBA" id="ARBA00018911"/>
    </source>
</evidence>
<dbReference type="GO" id="GO:0004081">
    <property type="term" value="F:bis(5'-nucleosyl)-tetraphosphatase (asymmetrical) activity"/>
    <property type="evidence" value="ECO:0007669"/>
    <property type="project" value="UniProtKB-EC"/>
</dbReference>
<dbReference type="PANTHER" id="PTHR21340:SF0">
    <property type="entry name" value="BIS(5'-NUCLEOSYL)-TETRAPHOSPHATASE [ASYMMETRICAL]"/>
    <property type="match status" value="1"/>
</dbReference>